<comment type="caution">
    <text evidence="2">The sequence shown here is derived from an EMBL/GenBank/DDBJ whole genome shotgun (WGS) entry which is preliminary data.</text>
</comment>
<feature type="non-terminal residue" evidence="2">
    <location>
        <position position="1"/>
    </location>
</feature>
<evidence type="ECO:0000313" key="3">
    <source>
        <dbReference type="EMBL" id="PNX73130.1"/>
    </source>
</evidence>
<evidence type="ECO:0000313" key="2">
    <source>
        <dbReference type="EMBL" id="PNX62011.1"/>
    </source>
</evidence>
<keyword evidence="1" id="KW-1133">Transmembrane helix</keyword>
<gene>
    <name evidence="3" type="ORF">L195_g029028</name>
    <name evidence="2" type="ORF">L195_g060943</name>
</gene>
<dbReference type="AlphaFoldDB" id="A0A2K3K6V3"/>
<accession>A0A2K3K6V3</accession>
<sequence length="96" mass="10547">VRLRHKRLQSPTVTAVQFVWLPSLKRRASRSFVVRAAGSSVEGRASGSRRVYRESQANASLSVASVKQIATSVAPFGVLLAFTLGIQFIAKFFRVL</sequence>
<protein>
    <submittedName>
        <fullName evidence="2">Protein NLRC3-like</fullName>
    </submittedName>
</protein>
<proteinExistence type="predicted"/>
<keyword evidence="1" id="KW-0812">Transmembrane</keyword>
<evidence type="ECO:0000256" key="1">
    <source>
        <dbReference type="SAM" id="Phobius"/>
    </source>
</evidence>
<reference evidence="2 4" key="1">
    <citation type="journal article" date="2014" name="Am. J. Bot.">
        <title>Genome assembly and annotation for red clover (Trifolium pratense; Fabaceae).</title>
        <authorList>
            <person name="Istvanek J."/>
            <person name="Jaros M."/>
            <person name="Krenek A."/>
            <person name="Repkova J."/>
        </authorList>
    </citation>
    <scope>NUCLEOTIDE SEQUENCE [LARGE SCALE GENOMIC DNA]</scope>
    <source>
        <strain evidence="4">cv. Tatra</strain>
        <tissue evidence="2">Young leaves</tissue>
    </source>
</reference>
<organism evidence="2 4">
    <name type="scientific">Trifolium pratense</name>
    <name type="common">Red clover</name>
    <dbReference type="NCBI Taxonomy" id="57577"/>
    <lineage>
        <taxon>Eukaryota</taxon>
        <taxon>Viridiplantae</taxon>
        <taxon>Streptophyta</taxon>
        <taxon>Embryophyta</taxon>
        <taxon>Tracheophyta</taxon>
        <taxon>Spermatophyta</taxon>
        <taxon>Magnoliopsida</taxon>
        <taxon>eudicotyledons</taxon>
        <taxon>Gunneridae</taxon>
        <taxon>Pentapetalae</taxon>
        <taxon>rosids</taxon>
        <taxon>fabids</taxon>
        <taxon>Fabales</taxon>
        <taxon>Fabaceae</taxon>
        <taxon>Papilionoideae</taxon>
        <taxon>50 kb inversion clade</taxon>
        <taxon>NPAAA clade</taxon>
        <taxon>Hologalegina</taxon>
        <taxon>IRL clade</taxon>
        <taxon>Trifolieae</taxon>
        <taxon>Trifolium</taxon>
    </lineage>
</organism>
<name>A0A2K3K6V3_TRIPR</name>
<feature type="transmembrane region" description="Helical" evidence="1">
    <location>
        <begin position="69"/>
        <end position="90"/>
    </location>
</feature>
<dbReference type="EMBL" id="ASHM01025579">
    <property type="protein sequence ID" value="PNX73130.1"/>
    <property type="molecule type" value="Genomic_DNA"/>
</dbReference>
<evidence type="ECO:0000313" key="4">
    <source>
        <dbReference type="Proteomes" id="UP000236291"/>
    </source>
</evidence>
<dbReference type="Proteomes" id="UP000236291">
    <property type="component" value="Unassembled WGS sequence"/>
</dbReference>
<dbReference type="EMBL" id="ASHM01145052">
    <property type="protein sequence ID" value="PNX62011.1"/>
    <property type="molecule type" value="Genomic_DNA"/>
</dbReference>
<dbReference type="ExpressionAtlas" id="A0A2K3K6V3">
    <property type="expression patterns" value="baseline"/>
</dbReference>
<keyword evidence="1" id="KW-0472">Membrane</keyword>
<reference evidence="2 4" key="2">
    <citation type="journal article" date="2017" name="Front. Plant Sci.">
        <title>Gene Classification and Mining of Molecular Markers Useful in Red Clover (Trifolium pratense) Breeding.</title>
        <authorList>
            <person name="Istvanek J."/>
            <person name="Dluhosova J."/>
            <person name="Dluhos P."/>
            <person name="Patkova L."/>
            <person name="Nedelnik J."/>
            <person name="Repkova J."/>
        </authorList>
    </citation>
    <scope>NUCLEOTIDE SEQUENCE [LARGE SCALE GENOMIC DNA]</scope>
    <source>
        <strain evidence="4">cv. Tatra</strain>
        <tissue evidence="2">Young leaves</tissue>
    </source>
</reference>